<proteinExistence type="predicted"/>
<accession>A0A8J3YK53</accession>
<dbReference type="EMBL" id="BOPF01000007">
    <property type="protein sequence ID" value="GIJ45573.1"/>
    <property type="molecule type" value="Genomic_DNA"/>
</dbReference>
<dbReference type="Proteomes" id="UP000619260">
    <property type="component" value="Unassembled WGS sequence"/>
</dbReference>
<reference evidence="1" key="1">
    <citation type="submission" date="2021-01" db="EMBL/GenBank/DDBJ databases">
        <title>Whole genome shotgun sequence of Virgisporangium aliadipatigenens NBRC 105644.</title>
        <authorList>
            <person name="Komaki H."/>
            <person name="Tamura T."/>
        </authorList>
    </citation>
    <scope>NUCLEOTIDE SEQUENCE</scope>
    <source>
        <strain evidence="1">NBRC 105644</strain>
    </source>
</reference>
<name>A0A8J3YK53_9ACTN</name>
<dbReference type="SUPFAM" id="SSF56112">
    <property type="entry name" value="Protein kinase-like (PK-like)"/>
    <property type="match status" value="1"/>
</dbReference>
<evidence type="ECO:0000313" key="1">
    <source>
        <dbReference type="EMBL" id="GIJ45573.1"/>
    </source>
</evidence>
<dbReference type="RefSeq" id="WP_239152763.1">
    <property type="nucleotide sequence ID" value="NZ_BOPF01000007.1"/>
</dbReference>
<dbReference type="AlphaFoldDB" id="A0A8J3YK53"/>
<sequence>MTTARLARYRTVADTLAVRSDKQLVELLDATPITRSGIGGTARVLDVDAVRVFAKRIPLTDVERAHPHSTANLFGLATHWQYGINSPGFGAWRELAANVITTDAVLTGASGAFPLLYHWRVLPGTQPAPTDPMHPALRPRLDAITNATAGIVLFLEHIPQTLRAFLDAHGPDAADWLEERLHTDIPALNATGLLHFDAHPGNILTDGERLYIADLGLATSPRFDLDADEAAFVDAHRDHDLGYAAMVLVNWLVSTVDGHTDAATRHARIDAYAAGAPCDSPVIRRHAPAAAVMNAFYRRLFAGDHTAPYPQRELAAALGKPAG</sequence>
<keyword evidence="2" id="KW-1185">Reference proteome</keyword>
<comment type="caution">
    <text evidence="1">The sequence shown here is derived from an EMBL/GenBank/DDBJ whole genome shotgun (WGS) entry which is preliminary data.</text>
</comment>
<organism evidence="1 2">
    <name type="scientific">Virgisporangium aliadipatigenens</name>
    <dbReference type="NCBI Taxonomy" id="741659"/>
    <lineage>
        <taxon>Bacteria</taxon>
        <taxon>Bacillati</taxon>
        <taxon>Actinomycetota</taxon>
        <taxon>Actinomycetes</taxon>
        <taxon>Micromonosporales</taxon>
        <taxon>Micromonosporaceae</taxon>
        <taxon>Virgisporangium</taxon>
    </lineage>
</organism>
<evidence type="ECO:0000313" key="2">
    <source>
        <dbReference type="Proteomes" id="UP000619260"/>
    </source>
</evidence>
<gene>
    <name evidence="1" type="ORF">Val02_24590</name>
</gene>
<protein>
    <submittedName>
        <fullName evidence="1">Uncharacterized protein</fullName>
    </submittedName>
</protein>
<dbReference type="InterPro" id="IPR011009">
    <property type="entry name" value="Kinase-like_dom_sf"/>
</dbReference>